<feature type="transmembrane region" description="Helical" evidence="1">
    <location>
        <begin position="150"/>
        <end position="170"/>
    </location>
</feature>
<name>A0AAD3D5A9_9STRA</name>
<keyword evidence="1" id="KW-1133">Transmembrane helix</keyword>
<accession>A0AAD3D5A9</accession>
<feature type="transmembrane region" description="Helical" evidence="1">
    <location>
        <begin position="55"/>
        <end position="75"/>
    </location>
</feature>
<keyword evidence="1" id="KW-0472">Membrane</keyword>
<evidence type="ECO:0000313" key="3">
    <source>
        <dbReference type="Proteomes" id="UP001054902"/>
    </source>
</evidence>
<proteinExistence type="predicted"/>
<organism evidence="2 3">
    <name type="scientific">Chaetoceros tenuissimus</name>
    <dbReference type="NCBI Taxonomy" id="426638"/>
    <lineage>
        <taxon>Eukaryota</taxon>
        <taxon>Sar</taxon>
        <taxon>Stramenopiles</taxon>
        <taxon>Ochrophyta</taxon>
        <taxon>Bacillariophyta</taxon>
        <taxon>Coscinodiscophyceae</taxon>
        <taxon>Chaetocerotophycidae</taxon>
        <taxon>Chaetocerotales</taxon>
        <taxon>Chaetocerotaceae</taxon>
        <taxon>Chaetoceros</taxon>
    </lineage>
</organism>
<reference evidence="2 3" key="1">
    <citation type="journal article" date="2021" name="Sci. Rep.">
        <title>The genome of the diatom Chaetoceros tenuissimus carries an ancient integrated fragment of an extant virus.</title>
        <authorList>
            <person name="Hongo Y."/>
            <person name="Kimura K."/>
            <person name="Takaki Y."/>
            <person name="Yoshida Y."/>
            <person name="Baba S."/>
            <person name="Kobayashi G."/>
            <person name="Nagasaki K."/>
            <person name="Hano T."/>
            <person name="Tomaru Y."/>
        </authorList>
    </citation>
    <scope>NUCLEOTIDE SEQUENCE [LARGE SCALE GENOMIC DNA]</scope>
    <source>
        <strain evidence="2 3">NIES-3715</strain>
    </source>
</reference>
<keyword evidence="1" id="KW-0812">Transmembrane</keyword>
<comment type="caution">
    <text evidence="2">The sequence shown here is derived from an EMBL/GenBank/DDBJ whole genome shotgun (WGS) entry which is preliminary data.</text>
</comment>
<dbReference type="Proteomes" id="UP001054902">
    <property type="component" value="Unassembled WGS sequence"/>
</dbReference>
<dbReference type="EMBL" id="BLLK01000060">
    <property type="protein sequence ID" value="GFH58073.1"/>
    <property type="molecule type" value="Genomic_DNA"/>
</dbReference>
<protein>
    <submittedName>
        <fullName evidence="2">Uncharacterized protein</fullName>
    </submittedName>
</protein>
<evidence type="ECO:0000313" key="2">
    <source>
        <dbReference type="EMBL" id="GFH58073.1"/>
    </source>
</evidence>
<evidence type="ECO:0000256" key="1">
    <source>
        <dbReference type="SAM" id="Phobius"/>
    </source>
</evidence>
<keyword evidence="3" id="KW-1185">Reference proteome</keyword>
<feature type="transmembrane region" description="Helical" evidence="1">
    <location>
        <begin position="30"/>
        <end position="49"/>
    </location>
</feature>
<gene>
    <name evidence="2" type="ORF">CTEN210_14549</name>
</gene>
<feature type="transmembrane region" description="Helical" evidence="1">
    <location>
        <begin position="87"/>
        <end position="117"/>
    </location>
</feature>
<sequence>MTKNVYEKWTGLEWKIYLKIQLYQFMNKRINSMSCIAIALILETTKSIYSLAGTIIKNAVFVLLEALFLFFTLVVRYGCIHRKLNVFIYIYIFISDVTKAAQNWILLLIFTIAWLMMQELTKKCNEDAYIPHGCRHYDPEPPAKDQMNKAVVFIGYIGGLSFMHLPRLSLESSNMN</sequence>
<dbReference type="AlphaFoldDB" id="A0AAD3D5A9"/>